<proteinExistence type="predicted"/>
<evidence type="ECO:0000313" key="2">
    <source>
        <dbReference type="Proteomes" id="UP000619457"/>
    </source>
</evidence>
<dbReference type="RefSeq" id="WP_018474557.1">
    <property type="nucleotide sequence ID" value="NZ_BMWX01000008.1"/>
</dbReference>
<gene>
    <name evidence="1" type="ORF">GCM10007049_35840</name>
</gene>
<reference evidence="1" key="2">
    <citation type="submission" date="2020-09" db="EMBL/GenBank/DDBJ databases">
        <authorList>
            <person name="Sun Q."/>
            <person name="Kim S."/>
        </authorList>
    </citation>
    <scope>NUCLEOTIDE SEQUENCE</scope>
    <source>
        <strain evidence="1">KCTC 12368</strain>
    </source>
</reference>
<reference evidence="1" key="1">
    <citation type="journal article" date="2014" name="Int. J. Syst. Evol. Microbiol.">
        <title>Complete genome sequence of Corynebacterium casei LMG S-19264T (=DSM 44701T), isolated from a smear-ripened cheese.</title>
        <authorList>
            <consortium name="US DOE Joint Genome Institute (JGI-PGF)"/>
            <person name="Walter F."/>
            <person name="Albersmeier A."/>
            <person name="Kalinowski J."/>
            <person name="Ruckert C."/>
        </authorList>
    </citation>
    <scope>NUCLEOTIDE SEQUENCE</scope>
    <source>
        <strain evidence="1">KCTC 12368</strain>
    </source>
</reference>
<dbReference type="Proteomes" id="UP000619457">
    <property type="component" value="Unassembled WGS sequence"/>
</dbReference>
<name>A0A918UVV9_9BACT</name>
<organism evidence="1 2">
    <name type="scientific">Echinicola pacifica</name>
    <dbReference type="NCBI Taxonomy" id="346377"/>
    <lineage>
        <taxon>Bacteria</taxon>
        <taxon>Pseudomonadati</taxon>
        <taxon>Bacteroidota</taxon>
        <taxon>Cytophagia</taxon>
        <taxon>Cytophagales</taxon>
        <taxon>Cyclobacteriaceae</taxon>
        <taxon>Echinicola</taxon>
    </lineage>
</organism>
<comment type="caution">
    <text evidence="1">The sequence shown here is derived from an EMBL/GenBank/DDBJ whole genome shotgun (WGS) entry which is preliminary data.</text>
</comment>
<dbReference type="AlphaFoldDB" id="A0A918UVV9"/>
<dbReference type="EMBL" id="BMWX01000008">
    <property type="protein sequence ID" value="GGZ39305.1"/>
    <property type="molecule type" value="Genomic_DNA"/>
</dbReference>
<protein>
    <submittedName>
        <fullName evidence="1">Uncharacterized protein</fullName>
    </submittedName>
</protein>
<keyword evidence="2" id="KW-1185">Reference proteome</keyword>
<sequence length="227" mass="25984">MAIDKTIKKKVIEDWQNAFPQLTMYAQNKLYKVVGSCVLGIELIKSPHTESYSPYFVLYPIWKKDIKASLDYPIYLSDFKNKKGYQYDIPYEKHSVFFDDVVNSVKNQTPLPFEGNISLKQLATSIEDSSQKPPLSAAPNSYLQAVLQEAKLKTALFISIEEAQKVLEQISKRSWDVNHFKACGIDVSQWLQGLQATITNRDEFLKQIEANRQDKKISHLKSSELTA</sequence>
<accession>A0A918UVV9</accession>
<evidence type="ECO:0000313" key="1">
    <source>
        <dbReference type="EMBL" id="GGZ39305.1"/>
    </source>
</evidence>